<dbReference type="EMBL" id="VUOB01000026">
    <property type="protein sequence ID" value="KAA2261680.1"/>
    <property type="molecule type" value="Genomic_DNA"/>
</dbReference>
<organism evidence="2 3">
    <name type="scientific">Solihabitans fulvus</name>
    <dbReference type="NCBI Taxonomy" id="1892852"/>
    <lineage>
        <taxon>Bacteria</taxon>
        <taxon>Bacillati</taxon>
        <taxon>Actinomycetota</taxon>
        <taxon>Actinomycetes</taxon>
        <taxon>Pseudonocardiales</taxon>
        <taxon>Pseudonocardiaceae</taxon>
        <taxon>Solihabitans</taxon>
    </lineage>
</organism>
<accession>A0A5B2XFJ2</accession>
<proteinExistence type="predicted"/>
<dbReference type="RefSeq" id="WP_149850301.1">
    <property type="nucleotide sequence ID" value="NZ_VUOB01000026.1"/>
</dbReference>
<evidence type="ECO:0000313" key="3">
    <source>
        <dbReference type="Proteomes" id="UP000323454"/>
    </source>
</evidence>
<reference evidence="2 3" key="2">
    <citation type="submission" date="2019-09" db="EMBL/GenBank/DDBJ databases">
        <authorList>
            <person name="Jin C."/>
        </authorList>
    </citation>
    <scope>NUCLEOTIDE SEQUENCE [LARGE SCALE GENOMIC DNA]</scope>
    <source>
        <strain evidence="2 3">AN110305</strain>
    </source>
</reference>
<feature type="region of interest" description="Disordered" evidence="1">
    <location>
        <begin position="144"/>
        <end position="167"/>
    </location>
</feature>
<evidence type="ECO:0000313" key="2">
    <source>
        <dbReference type="EMBL" id="KAA2261680.1"/>
    </source>
</evidence>
<keyword evidence="3" id="KW-1185">Reference proteome</keyword>
<gene>
    <name evidence="2" type="ORF">F0L68_15630</name>
</gene>
<dbReference type="Proteomes" id="UP000323454">
    <property type="component" value="Unassembled WGS sequence"/>
</dbReference>
<comment type="caution">
    <text evidence="2">The sequence shown here is derived from an EMBL/GenBank/DDBJ whole genome shotgun (WGS) entry which is preliminary data.</text>
</comment>
<reference evidence="2 3" key="1">
    <citation type="submission" date="2019-09" db="EMBL/GenBank/DDBJ databases">
        <title>Goodfellowia gen. nov., a new genus of the Pseudonocardineae related to Actinoalloteichus, containing Goodfellowia coeruleoviolacea gen. nov., comb. nov. gen. nov., comb. nov.</title>
        <authorList>
            <person name="Labeda D."/>
        </authorList>
    </citation>
    <scope>NUCLEOTIDE SEQUENCE [LARGE SCALE GENOMIC DNA]</scope>
    <source>
        <strain evidence="2 3">AN110305</strain>
    </source>
</reference>
<sequence length="254" mass="27772">MSGAAQTVPNFVNQTTPHVNTATSATHHLFPGNGGQQYGGGSQQHYGGAGGEIPPGHPTDSLPLGQHGNYHVYLDPHQQKHQGLAPITFPPGTPQHRVQNNQFTPNVNQQYHQNTFAPNAASIAQQGYQQALENRRRLDREARAAAQARTDARRAYGDAENRNASPAEMRQLRNAANQAEQRLQAANQAYSRSQIGTQQLDGYLNSNGQFHRTPQNSVDGVRYQVTANHTADPPYIVYHNYPETNVGGLLGRQG</sequence>
<feature type="compositionally biased region" description="Basic and acidic residues" evidence="1">
    <location>
        <begin position="150"/>
        <end position="161"/>
    </location>
</feature>
<dbReference type="AlphaFoldDB" id="A0A5B2XFJ2"/>
<name>A0A5B2XFJ2_9PSEU</name>
<protein>
    <submittedName>
        <fullName evidence="2">Uncharacterized protein</fullName>
    </submittedName>
</protein>
<evidence type="ECO:0000256" key="1">
    <source>
        <dbReference type="SAM" id="MobiDB-lite"/>
    </source>
</evidence>